<feature type="region of interest" description="Disordered" evidence="1">
    <location>
        <begin position="1"/>
        <end position="42"/>
    </location>
</feature>
<dbReference type="Proteomes" id="UP000309992">
    <property type="component" value="Unassembled WGS sequence"/>
</dbReference>
<evidence type="ECO:0000256" key="1">
    <source>
        <dbReference type="SAM" id="MobiDB-lite"/>
    </source>
</evidence>
<dbReference type="RefSeq" id="WP_112265611.1">
    <property type="nucleotide sequence ID" value="NZ_SWMS01000001.1"/>
</dbReference>
<reference evidence="2 3" key="1">
    <citation type="journal article" date="2015" name="Antonie Van Leeuwenhoek">
        <title>Prauserella endophytica sp. nov., an endophytic actinobacterium isolated from Tamarix taklamakanensis.</title>
        <authorList>
            <person name="Liu J.M."/>
            <person name="Habden X."/>
            <person name="Guo L."/>
            <person name="Tuo L."/>
            <person name="Jiang Z.K."/>
            <person name="Liu S.W."/>
            <person name="Liu X.F."/>
            <person name="Chen L."/>
            <person name="Li R.F."/>
            <person name="Zhang Y.Q."/>
            <person name="Sun C.H."/>
        </authorList>
    </citation>
    <scope>NUCLEOTIDE SEQUENCE [LARGE SCALE GENOMIC DNA]</scope>
    <source>
        <strain evidence="2 3">CGMCC 4.7182</strain>
    </source>
</reference>
<evidence type="ECO:0000313" key="2">
    <source>
        <dbReference type="EMBL" id="TKG73193.1"/>
    </source>
</evidence>
<accession>A0ABY2SBD1</accession>
<evidence type="ECO:0000313" key="3">
    <source>
        <dbReference type="Proteomes" id="UP000309992"/>
    </source>
</evidence>
<proteinExistence type="predicted"/>
<comment type="caution">
    <text evidence="2">The sequence shown here is derived from an EMBL/GenBank/DDBJ whole genome shotgun (WGS) entry which is preliminary data.</text>
</comment>
<evidence type="ECO:0008006" key="4">
    <source>
        <dbReference type="Google" id="ProtNLM"/>
    </source>
</evidence>
<dbReference type="EMBL" id="SWMS01000001">
    <property type="protein sequence ID" value="TKG73193.1"/>
    <property type="molecule type" value="Genomic_DNA"/>
</dbReference>
<sequence>MNGYAADPGGLDGIASKLRNGANSLEEGAASPPPPPDAGEISGVVNGLVGALSTSLAGVVEGCGAAGDAVDSGREAYETAEQDSRADVEKAGGR</sequence>
<protein>
    <recommendedName>
        <fullName evidence="4">ESX-1 secretion-associated protein</fullName>
    </recommendedName>
</protein>
<organism evidence="2 3">
    <name type="scientific">Prauserella endophytica</name>
    <dbReference type="NCBI Taxonomy" id="1592324"/>
    <lineage>
        <taxon>Bacteria</taxon>
        <taxon>Bacillati</taxon>
        <taxon>Actinomycetota</taxon>
        <taxon>Actinomycetes</taxon>
        <taxon>Pseudonocardiales</taxon>
        <taxon>Pseudonocardiaceae</taxon>
        <taxon>Prauserella</taxon>
        <taxon>Prauserella coralliicola group</taxon>
    </lineage>
</organism>
<feature type="region of interest" description="Disordered" evidence="1">
    <location>
        <begin position="74"/>
        <end position="94"/>
    </location>
</feature>
<keyword evidence="3" id="KW-1185">Reference proteome</keyword>
<gene>
    <name evidence="2" type="ORF">FCN18_00955</name>
</gene>
<name>A0ABY2SBD1_9PSEU</name>